<evidence type="ECO:0000256" key="4">
    <source>
        <dbReference type="ARBA" id="ARBA00022729"/>
    </source>
</evidence>
<dbReference type="PANTHER" id="PTHR30504:SF2">
    <property type="entry name" value="GLUCANS BIOSYNTHESIS PROTEIN G"/>
    <property type="match status" value="1"/>
</dbReference>
<dbReference type="PANTHER" id="PTHR30504">
    <property type="entry name" value="GLUCANS BIOSYNTHESIS PROTEIN"/>
    <property type="match status" value="1"/>
</dbReference>
<dbReference type="FunFam" id="2.70.98.10:FF:000001">
    <property type="entry name" value="Glucans biosynthesis protein G"/>
    <property type="match status" value="1"/>
</dbReference>
<evidence type="ECO:0000256" key="1">
    <source>
        <dbReference type="ARBA" id="ARBA00004418"/>
    </source>
</evidence>
<dbReference type="Gene3D" id="2.70.98.10">
    <property type="match status" value="1"/>
</dbReference>
<feature type="signal peptide" evidence="6">
    <location>
        <begin position="1"/>
        <end position="22"/>
    </location>
</feature>
<evidence type="ECO:0000256" key="5">
    <source>
        <dbReference type="ARBA" id="ARBA00022764"/>
    </source>
</evidence>
<dbReference type="PIRSF" id="PIRSF006281">
    <property type="entry name" value="MdoG"/>
    <property type="match status" value="1"/>
</dbReference>
<dbReference type="InterPro" id="IPR014718">
    <property type="entry name" value="GH-type_carb-bd"/>
</dbReference>
<dbReference type="InterPro" id="IPR013783">
    <property type="entry name" value="Ig-like_fold"/>
</dbReference>
<name>A0A7W9BII2_9RHOB</name>
<dbReference type="GO" id="GO:0030246">
    <property type="term" value="F:carbohydrate binding"/>
    <property type="evidence" value="ECO:0007669"/>
    <property type="project" value="InterPro"/>
</dbReference>
<dbReference type="GO" id="GO:0051274">
    <property type="term" value="P:beta-glucan biosynthetic process"/>
    <property type="evidence" value="ECO:0007669"/>
    <property type="project" value="TreeGrafter"/>
</dbReference>
<comment type="similarity">
    <text evidence="3">Belongs to the OpgD/OpgG family.</text>
</comment>
<evidence type="ECO:0000259" key="7">
    <source>
        <dbReference type="Pfam" id="PF04349"/>
    </source>
</evidence>
<keyword evidence="9" id="KW-1185">Reference proteome</keyword>
<gene>
    <name evidence="8" type="ORF">FHS72_000708</name>
</gene>
<dbReference type="RefSeq" id="WP_183525666.1">
    <property type="nucleotide sequence ID" value="NZ_JACIJM010000002.1"/>
</dbReference>
<dbReference type="GO" id="GO:0003824">
    <property type="term" value="F:catalytic activity"/>
    <property type="evidence" value="ECO:0007669"/>
    <property type="project" value="InterPro"/>
</dbReference>
<proteinExistence type="inferred from homology"/>
<accession>A0A7W9BII2</accession>
<evidence type="ECO:0000256" key="6">
    <source>
        <dbReference type="SAM" id="SignalP"/>
    </source>
</evidence>
<dbReference type="AlphaFoldDB" id="A0A7W9BII2"/>
<dbReference type="InterPro" id="IPR011013">
    <property type="entry name" value="Gal_mutarotase_sf_dom"/>
</dbReference>
<sequence>MISRRALLISMSAAAVAGPAYSQATIEPLWKPFAPEMVTEMARELAKSAYAPVPQIPQEWLDLTYDEFSHIWFDPRKAVWVGEDRPLKMDLFSAGLFVPRPAEVNIVQDQKSKTLPFNIDLFETTDEFPDLPTGETMGYSGFRLRTSMTTAEIFEEFTVFQGASYFRAIGNGQNYGLSARGLALRTADPDGEEFPDFTKFWVEAAEAGDTQFVVHALLDSPSTTGAYTFRIRAGAKGEPTVMDVETTLFPRVDLTHVGVAPLTSMFLFDETNRNRFDDFRPAVHDSEGLLIVNGNGETIWRPLANPTRVQISSFTDENPQGFGLMQRNRTADDYADLEAHYENRPSLWITPKKGWGNGVVELIEIPADLEIYDNIVAYWRPAEPLTVGSEHHFSYAMRWGGEPVGLPDVARVTNTRIGKGFDQVKTVFAIDFTDHPDLPDNLDDVTLTIRTNTGDVSPGVLQRNHGTGGVRLAFSLLPGDAQAVEMRAQLHLNGTAITEVWLYRWTI</sequence>
<dbReference type="Proteomes" id="UP000535415">
    <property type="component" value="Unassembled WGS sequence"/>
</dbReference>
<comment type="caution">
    <text evidence="8">The sequence shown here is derived from an EMBL/GenBank/DDBJ whole genome shotgun (WGS) entry which is preliminary data.</text>
</comment>
<keyword evidence="5" id="KW-0574">Periplasm</keyword>
<protein>
    <submittedName>
        <fullName evidence="8">Glucans biosynthesis protein</fullName>
    </submittedName>
</protein>
<feature type="domain" description="Glucan biosynthesis periplasmic MdoG C-terminal" evidence="7">
    <location>
        <begin position="33"/>
        <end position="505"/>
    </location>
</feature>
<keyword evidence="4 6" id="KW-0732">Signal</keyword>
<dbReference type="UniPathway" id="UPA00637"/>
<organism evidence="8 9">
    <name type="scientific">Yoonia ponticola</name>
    <dbReference type="NCBI Taxonomy" id="1524255"/>
    <lineage>
        <taxon>Bacteria</taxon>
        <taxon>Pseudomonadati</taxon>
        <taxon>Pseudomonadota</taxon>
        <taxon>Alphaproteobacteria</taxon>
        <taxon>Rhodobacterales</taxon>
        <taxon>Paracoccaceae</taxon>
        <taxon>Yoonia</taxon>
    </lineage>
</organism>
<comment type="subcellular location">
    <subcellularLocation>
        <location evidence="1">Periplasm</location>
    </subcellularLocation>
</comment>
<dbReference type="Pfam" id="PF04349">
    <property type="entry name" value="MdoG"/>
    <property type="match status" value="1"/>
</dbReference>
<comment type="pathway">
    <text evidence="2">Glycan metabolism; osmoregulated periplasmic glucan (OPG) biosynthesis.</text>
</comment>
<dbReference type="Gene3D" id="2.60.40.10">
    <property type="entry name" value="Immunoglobulins"/>
    <property type="match status" value="1"/>
</dbReference>
<reference evidence="8 9" key="1">
    <citation type="submission" date="2020-08" db="EMBL/GenBank/DDBJ databases">
        <title>Genomic Encyclopedia of Type Strains, Phase IV (KMG-IV): sequencing the most valuable type-strain genomes for metagenomic binning, comparative biology and taxonomic classification.</title>
        <authorList>
            <person name="Goeker M."/>
        </authorList>
    </citation>
    <scope>NUCLEOTIDE SEQUENCE [LARGE SCALE GENOMIC DNA]</scope>
    <source>
        <strain evidence="8 9">DSM 101064</strain>
    </source>
</reference>
<evidence type="ECO:0000313" key="9">
    <source>
        <dbReference type="Proteomes" id="UP000535415"/>
    </source>
</evidence>
<dbReference type="SUPFAM" id="SSF74650">
    <property type="entry name" value="Galactose mutarotase-like"/>
    <property type="match status" value="1"/>
</dbReference>
<dbReference type="GO" id="GO:0030288">
    <property type="term" value="C:outer membrane-bounded periplasmic space"/>
    <property type="evidence" value="ECO:0007669"/>
    <property type="project" value="TreeGrafter"/>
</dbReference>
<evidence type="ECO:0000313" key="8">
    <source>
        <dbReference type="EMBL" id="MBB5721101.1"/>
    </source>
</evidence>
<evidence type="ECO:0000256" key="2">
    <source>
        <dbReference type="ARBA" id="ARBA00005001"/>
    </source>
</evidence>
<dbReference type="InterPro" id="IPR014756">
    <property type="entry name" value="Ig_E-set"/>
</dbReference>
<feature type="chain" id="PRO_5030775367" evidence="6">
    <location>
        <begin position="23"/>
        <end position="507"/>
    </location>
</feature>
<dbReference type="SUPFAM" id="SSF81296">
    <property type="entry name" value="E set domains"/>
    <property type="match status" value="1"/>
</dbReference>
<dbReference type="InterPro" id="IPR014438">
    <property type="entry name" value="Glucan_biosyn_MdoG/MdoD"/>
</dbReference>
<evidence type="ECO:0000256" key="3">
    <source>
        <dbReference type="ARBA" id="ARBA00009284"/>
    </source>
</evidence>
<dbReference type="InterPro" id="IPR007444">
    <property type="entry name" value="Glucan_biosyn_MdoG_C"/>
</dbReference>
<dbReference type="EMBL" id="JACIJM010000002">
    <property type="protein sequence ID" value="MBB5721101.1"/>
    <property type="molecule type" value="Genomic_DNA"/>
</dbReference>